<sequence length="171" mass="18993">MSVPYRQDMPPAGGFEAVKYKRNLPTRGPGAYAILGGVTAICAYGFYRLGLGNLERRGSTDLDGGACFRLDPAALLPGRRLTAVLHLCCAICNTSILHLAGEYEYEWELIGRELEREKAWSRIHLVPMLLAEADRDEYRRTEASKAREAEVMKNVKGWETGKRFGSSVVLA</sequence>
<dbReference type="OrthoDB" id="3308at2759"/>
<protein>
    <recommendedName>
        <fullName evidence="11">NADH dehydrogenase [ubiquinone] 1 alpha subcomplex subunit 13</fullName>
    </recommendedName>
</protein>
<evidence type="ECO:0000256" key="1">
    <source>
        <dbReference type="ARBA" id="ARBA00004298"/>
    </source>
</evidence>
<evidence type="ECO:0000313" key="12">
    <source>
        <dbReference type="EMBL" id="KAF5322789.1"/>
    </source>
</evidence>
<reference evidence="12 13" key="1">
    <citation type="journal article" date="2020" name="ISME J.">
        <title>Uncovering the hidden diversity of litter-decomposition mechanisms in mushroom-forming fungi.</title>
        <authorList>
            <person name="Floudas D."/>
            <person name="Bentzer J."/>
            <person name="Ahren D."/>
            <person name="Johansson T."/>
            <person name="Persson P."/>
            <person name="Tunlid A."/>
        </authorList>
    </citation>
    <scope>NUCLEOTIDE SEQUENCE [LARGE SCALE GENOMIC DNA]</scope>
    <source>
        <strain evidence="12 13">CBS 101986</strain>
    </source>
</reference>
<gene>
    <name evidence="12" type="ORF">D9619_000608</name>
</gene>
<name>A0A8H5BG84_9AGAR</name>
<keyword evidence="4 11" id="KW-0679">Respiratory chain</keyword>
<keyword evidence="10 11" id="KW-0472">Membrane</keyword>
<dbReference type="GO" id="GO:0045271">
    <property type="term" value="C:respiratory chain complex I"/>
    <property type="evidence" value="ECO:0007669"/>
    <property type="project" value="UniProtKB-UniRule"/>
</dbReference>
<keyword evidence="5 11" id="KW-0812">Transmembrane</keyword>
<accession>A0A8H5BG84</accession>
<evidence type="ECO:0000256" key="5">
    <source>
        <dbReference type="ARBA" id="ARBA00022692"/>
    </source>
</evidence>
<evidence type="ECO:0000256" key="4">
    <source>
        <dbReference type="ARBA" id="ARBA00022660"/>
    </source>
</evidence>
<evidence type="ECO:0000256" key="7">
    <source>
        <dbReference type="ARBA" id="ARBA00022982"/>
    </source>
</evidence>
<comment type="function">
    <text evidence="11">Complex I functions in the transfer of electrons from NADH to the respiratory chain. Accessory subunit of the mitochondrial membrane respiratory chain NADH dehydrogenase (Complex I), that is believed not to be involved in catalysis.</text>
</comment>
<keyword evidence="13" id="KW-1185">Reference proteome</keyword>
<evidence type="ECO:0000256" key="3">
    <source>
        <dbReference type="ARBA" id="ARBA00022448"/>
    </source>
</evidence>
<dbReference type="PANTHER" id="PTHR12966">
    <property type="entry name" value="NADH DEHYDROGENASE UBIQUINONE 1 ALPHA SUBCOMPLEX SUBUNIT 13"/>
    <property type="match status" value="1"/>
</dbReference>
<dbReference type="InterPro" id="IPR009346">
    <property type="entry name" value="GRIM-19"/>
</dbReference>
<comment type="similarity">
    <text evidence="2 11">Belongs to the complex I NDUFA13 subunit family.</text>
</comment>
<dbReference type="AlphaFoldDB" id="A0A8H5BG84"/>
<comment type="caution">
    <text evidence="12">The sequence shown here is derived from an EMBL/GenBank/DDBJ whole genome shotgun (WGS) entry which is preliminary data.</text>
</comment>
<keyword evidence="8 11" id="KW-1133">Transmembrane helix</keyword>
<evidence type="ECO:0000256" key="6">
    <source>
        <dbReference type="ARBA" id="ARBA00022792"/>
    </source>
</evidence>
<comment type="subcellular location">
    <subcellularLocation>
        <location evidence="1 11">Mitochondrion inner membrane</location>
        <topology evidence="1 11">Single-pass membrane protein</topology>
        <orientation evidence="1 11">Matrix side</orientation>
    </subcellularLocation>
</comment>
<evidence type="ECO:0000256" key="9">
    <source>
        <dbReference type="ARBA" id="ARBA00023128"/>
    </source>
</evidence>
<dbReference type="Pfam" id="PF06212">
    <property type="entry name" value="GRIM-19"/>
    <property type="match status" value="2"/>
</dbReference>
<organism evidence="12 13">
    <name type="scientific">Psilocybe cf. subviscida</name>
    <dbReference type="NCBI Taxonomy" id="2480587"/>
    <lineage>
        <taxon>Eukaryota</taxon>
        <taxon>Fungi</taxon>
        <taxon>Dikarya</taxon>
        <taxon>Basidiomycota</taxon>
        <taxon>Agaricomycotina</taxon>
        <taxon>Agaricomycetes</taxon>
        <taxon>Agaricomycetidae</taxon>
        <taxon>Agaricales</taxon>
        <taxon>Agaricineae</taxon>
        <taxon>Strophariaceae</taxon>
        <taxon>Psilocybe</taxon>
    </lineage>
</organism>
<dbReference type="PANTHER" id="PTHR12966:SF0">
    <property type="entry name" value="NADH DEHYDROGENASE [UBIQUINONE] 1 ALPHA SUBCOMPLEX SUBUNIT 13"/>
    <property type="match status" value="1"/>
</dbReference>
<evidence type="ECO:0000256" key="10">
    <source>
        <dbReference type="ARBA" id="ARBA00023136"/>
    </source>
</evidence>
<keyword evidence="9 11" id="KW-0496">Mitochondrion</keyword>
<evidence type="ECO:0000256" key="8">
    <source>
        <dbReference type="ARBA" id="ARBA00022989"/>
    </source>
</evidence>
<feature type="transmembrane region" description="Helical" evidence="11">
    <location>
        <begin position="30"/>
        <end position="47"/>
    </location>
</feature>
<keyword evidence="6 11" id="KW-0999">Mitochondrion inner membrane</keyword>
<dbReference type="EMBL" id="JAACJJ010000028">
    <property type="protein sequence ID" value="KAF5322789.1"/>
    <property type="molecule type" value="Genomic_DNA"/>
</dbReference>
<dbReference type="Proteomes" id="UP000567179">
    <property type="component" value="Unassembled WGS sequence"/>
</dbReference>
<proteinExistence type="inferred from homology"/>
<keyword evidence="7 11" id="KW-0249">Electron transport</keyword>
<dbReference type="GO" id="GO:0005743">
    <property type="term" value="C:mitochondrial inner membrane"/>
    <property type="evidence" value="ECO:0007669"/>
    <property type="project" value="UniProtKB-SubCell"/>
</dbReference>
<evidence type="ECO:0000313" key="13">
    <source>
        <dbReference type="Proteomes" id="UP000567179"/>
    </source>
</evidence>
<evidence type="ECO:0000256" key="11">
    <source>
        <dbReference type="RuleBase" id="RU368034"/>
    </source>
</evidence>
<evidence type="ECO:0000256" key="2">
    <source>
        <dbReference type="ARBA" id="ARBA00007312"/>
    </source>
</evidence>
<keyword evidence="3 11" id="KW-0813">Transport</keyword>